<dbReference type="EMBL" id="CP060820">
    <property type="protein sequence ID" value="QNP41855.1"/>
    <property type="molecule type" value="Genomic_DNA"/>
</dbReference>
<gene>
    <name evidence="2" type="ORF">H8B22_06575</name>
</gene>
<reference evidence="2 3" key="1">
    <citation type="submission" date="2020-08" db="EMBL/GenBank/DDBJ databases">
        <title>Lysobacter sp. II4 sp. nov., isolated from soil.</title>
        <authorList>
            <person name="Woo C.Y."/>
            <person name="Kim J."/>
        </authorList>
    </citation>
    <scope>NUCLEOTIDE SEQUENCE [LARGE SCALE GENOMIC DNA]</scope>
    <source>
        <strain evidence="2 3">II4</strain>
    </source>
</reference>
<evidence type="ECO:0000313" key="2">
    <source>
        <dbReference type="EMBL" id="QNP41855.1"/>
    </source>
</evidence>
<dbReference type="AlphaFoldDB" id="A0A7H0G0N9"/>
<dbReference type="KEGG" id="lsx:H8B22_06575"/>
<evidence type="ECO:0000313" key="3">
    <source>
        <dbReference type="Proteomes" id="UP000516018"/>
    </source>
</evidence>
<keyword evidence="3" id="KW-1185">Reference proteome</keyword>
<dbReference type="Proteomes" id="UP000516018">
    <property type="component" value="Chromosome"/>
</dbReference>
<feature type="chain" id="PRO_5028966222" evidence="1">
    <location>
        <begin position="25"/>
        <end position="165"/>
    </location>
</feature>
<sequence>MNIRNLALSLSLSVVVLAAATAQANVGKLGLIRQQQQDIREESERATGRYARFDRYELERMHRAQDRIFQLLDGVTELDQLNAADKAELLNALETVKAVITQNDEDRQVCWREKTLGSHRFQTHCATVRERAQVREGGKDWHGSPTICGQTPGPSMTITCGRVRE</sequence>
<keyword evidence="1" id="KW-0732">Signal</keyword>
<organism evidence="2 3">
    <name type="scientific">Agrilutibacter terrestris</name>
    <dbReference type="NCBI Taxonomy" id="2865112"/>
    <lineage>
        <taxon>Bacteria</taxon>
        <taxon>Pseudomonadati</taxon>
        <taxon>Pseudomonadota</taxon>
        <taxon>Gammaproteobacteria</taxon>
        <taxon>Lysobacterales</taxon>
        <taxon>Lysobacteraceae</taxon>
        <taxon>Agrilutibacter</taxon>
    </lineage>
</organism>
<feature type="signal peptide" evidence="1">
    <location>
        <begin position="1"/>
        <end position="24"/>
    </location>
</feature>
<evidence type="ECO:0000256" key="1">
    <source>
        <dbReference type="SAM" id="SignalP"/>
    </source>
</evidence>
<accession>A0A7H0G0N9</accession>
<name>A0A7H0G0N9_9GAMM</name>
<protein>
    <submittedName>
        <fullName evidence="2">Uncharacterized protein</fullName>
    </submittedName>
</protein>
<dbReference type="RefSeq" id="WP_187713290.1">
    <property type="nucleotide sequence ID" value="NZ_CP060820.1"/>
</dbReference>
<proteinExistence type="predicted"/>